<dbReference type="EMBL" id="JAVXZY010000015">
    <property type="protein sequence ID" value="MDT9002372.1"/>
    <property type="molecule type" value="Genomic_DNA"/>
</dbReference>
<dbReference type="SUPFAM" id="SSF53756">
    <property type="entry name" value="UDP-Glycosyltransferase/glycogen phosphorylase"/>
    <property type="match status" value="1"/>
</dbReference>
<name>A0ABU3PIK3_9BURK</name>
<protein>
    <submittedName>
        <fullName evidence="2">Glycosyltransferase</fullName>
    </submittedName>
</protein>
<dbReference type="PANTHER" id="PTHR48050">
    <property type="entry name" value="STEROL 3-BETA-GLUCOSYLTRANSFERASE"/>
    <property type="match status" value="1"/>
</dbReference>
<dbReference type="InterPro" id="IPR010610">
    <property type="entry name" value="EryCIII-like_C"/>
</dbReference>
<dbReference type="InterPro" id="IPR002213">
    <property type="entry name" value="UDP_glucos_trans"/>
</dbReference>
<organism evidence="2 3">
    <name type="scientific">Roseateles aquae</name>
    <dbReference type="NCBI Taxonomy" id="3077235"/>
    <lineage>
        <taxon>Bacteria</taxon>
        <taxon>Pseudomonadati</taxon>
        <taxon>Pseudomonadota</taxon>
        <taxon>Betaproteobacteria</taxon>
        <taxon>Burkholderiales</taxon>
        <taxon>Sphaerotilaceae</taxon>
        <taxon>Roseateles</taxon>
    </lineage>
</organism>
<dbReference type="Gene3D" id="3.40.50.2000">
    <property type="entry name" value="Glycogen Phosphorylase B"/>
    <property type="match status" value="2"/>
</dbReference>
<dbReference type="CDD" id="cd03784">
    <property type="entry name" value="GT1_Gtf-like"/>
    <property type="match status" value="1"/>
</dbReference>
<reference evidence="2" key="1">
    <citation type="submission" date="2023-09" db="EMBL/GenBank/DDBJ databases">
        <title>Paucibacter sp. APW11 Genome sequencing and assembly.</title>
        <authorList>
            <person name="Kim I."/>
        </authorList>
    </citation>
    <scope>NUCLEOTIDE SEQUENCE</scope>
    <source>
        <strain evidence="2">APW11</strain>
    </source>
</reference>
<comment type="caution">
    <text evidence="2">The sequence shown here is derived from an EMBL/GenBank/DDBJ whole genome shotgun (WGS) entry which is preliminary data.</text>
</comment>
<dbReference type="Proteomes" id="UP001246372">
    <property type="component" value="Unassembled WGS sequence"/>
</dbReference>
<dbReference type="PANTHER" id="PTHR48050:SF13">
    <property type="entry name" value="STEROL 3-BETA-GLUCOSYLTRANSFERASE UGT80A2"/>
    <property type="match status" value="1"/>
</dbReference>
<keyword evidence="3" id="KW-1185">Reference proteome</keyword>
<gene>
    <name evidence="2" type="ORF">RQP53_24030</name>
</gene>
<dbReference type="RefSeq" id="WP_315653269.1">
    <property type="nucleotide sequence ID" value="NZ_JAVXZY010000015.1"/>
</dbReference>
<dbReference type="InterPro" id="IPR050426">
    <property type="entry name" value="Glycosyltransferase_28"/>
</dbReference>
<evidence type="ECO:0000259" key="1">
    <source>
        <dbReference type="Pfam" id="PF06722"/>
    </source>
</evidence>
<accession>A0ABU3PIK3</accession>
<feature type="domain" description="Erythromycin biosynthesis protein CIII-like C-terminal" evidence="1">
    <location>
        <begin position="295"/>
        <end position="417"/>
    </location>
</feature>
<evidence type="ECO:0000313" key="2">
    <source>
        <dbReference type="EMBL" id="MDT9002372.1"/>
    </source>
</evidence>
<sequence length="436" mass="47215">MTETPHYLILTVGTTGDLHPMLSLAQALQAMGRPVTVLSHSIHGPRVAQLGLPFVGLGREEDYEALLRNPDIWDARKSFAALMGSGYREGLTELAAFFRGLPARRRHIVISHPFLVPGAAMARAAGQVERVVAAYLAPSNLKSCADPLTIGPVAVPSWVPMSWRRAYWRFVERGWIDPVALAQINPLRAAQGLAPVNSFLGHIAEAPDLSLLLFPAWFAADAPDWPQPRIGGDFQLFEASAAKPLEPALSRFLATGPKPLLFTAGTGNRHAKAFFAHALAACAALGRRALLLSQDRQQLPAQLPDWACWQPYVPLAQLLGQVDAIVHHGGIGTSAEALRQGTPQLITPFAWDQFDNGARLARLGVARVLPATRLNPRRLASRLRDLLEDPAVPQHCARAAAHFAQCQAPQLLCERMEAQLAAMGSAGQGFKRTPTP</sequence>
<proteinExistence type="predicted"/>
<dbReference type="Pfam" id="PF06722">
    <property type="entry name" value="EryCIII-like_C"/>
    <property type="match status" value="1"/>
</dbReference>
<evidence type="ECO:0000313" key="3">
    <source>
        <dbReference type="Proteomes" id="UP001246372"/>
    </source>
</evidence>